<keyword evidence="8" id="KW-1185">Reference proteome</keyword>
<accession>A0A850RMU1</accession>
<feature type="domain" description="Histidine kinase/HSP90-like ATPase" evidence="6">
    <location>
        <begin position="58"/>
        <end position="105"/>
    </location>
</feature>
<gene>
    <name evidence="7" type="ORF">HW932_13425</name>
</gene>
<feature type="compositionally biased region" description="Basic and acidic residues" evidence="5">
    <location>
        <begin position="181"/>
        <end position="194"/>
    </location>
</feature>
<evidence type="ECO:0000313" key="8">
    <source>
        <dbReference type="Proteomes" id="UP000592294"/>
    </source>
</evidence>
<reference evidence="7 8" key="1">
    <citation type="submission" date="2020-06" db="EMBL/GenBank/DDBJ databases">
        <title>Whole-genome sequence of Allochromatium humboldtianum DSM 21881, type strain.</title>
        <authorList>
            <person name="Kyndt J.A."/>
            <person name="Meyer T.E."/>
        </authorList>
    </citation>
    <scope>NUCLEOTIDE SEQUENCE [LARGE SCALE GENOMIC DNA]</scope>
    <source>
        <strain evidence="7 8">DSM 21881</strain>
    </source>
</reference>
<keyword evidence="4" id="KW-0902">Two-component regulatory system</keyword>
<dbReference type="GO" id="GO:0000160">
    <property type="term" value="P:phosphorelay signal transduction system"/>
    <property type="evidence" value="ECO:0007669"/>
    <property type="project" value="UniProtKB-KW"/>
</dbReference>
<evidence type="ECO:0000256" key="5">
    <source>
        <dbReference type="SAM" id="MobiDB-lite"/>
    </source>
</evidence>
<evidence type="ECO:0000256" key="2">
    <source>
        <dbReference type="ARBA" id="ARBA00012438"/>
    </source>
</evidence>
<feature type="compositionally biased region" description="Basic residues" evidence="5">
    <location>
        <begin position="232"/>
        <end position="249"/>
    </location>
</feature>
<dbReference type="SUPFAM" id="SSF55874">
    <property type="entry name" value="ATPase domain of HSP90 chaperone/DNA topoisomerase II/histidine kinase"/>
    <property type="match status" value="1"/>
</dbReference>
<comment type="catalytic activity">
    <reaction evidence="1">
        <text>ATP + protein L-histidine = ADP + protein N-phospho-L-histidine.</text>
        <dbReference type="EC" id="2.7.13.3"/>
    </reaction>
</comment>
<dbReference type="EC" id="2.7.13.3" evidence="2"/>
<feature type="compositionally biased region" description="Basic residues" evidence="5">
    <location>
        <begin position="171"/>
        <end position="180"/>
    </location>
</feature>
<proteinExistence type="predicted"/>
<dbReference type="PANTHER" id="PTHR45339">
    <property type="entry name" value="HYBRID SIGNAL TRANSDUCTION HISTIDINE KINASE J"/>
    <property type="match status" value="1"/>
</dbReference>
<evidence type="ECO:0000256" key="4">
    <source>
        <dbReference type="ARBA" id="ARBA00023012"/>
    </source>
</evidence>
<evidence type="ECO:0000259" key="6">
    <source>
        <dbReference type="Pfam" id="PF02518"/>
    </source>
</evidence>
<keyword evidence="3" id="KW-0597">Phosphoprotein</keyword>
<dbReference type="AlphaFoldDB" id="A0A850RMU1"/>
<evidence type="ECO:0000313" key="7">
    <source>
        <dbReference type="EMBL" id="NVZ10263.1"/>
    </source>
</evidence>
<dbReference type="Gene3D" id="3.30.565.10">
    <property type="entry name" value="Histidine kinase-like ATPase, C-terminal domain"/>
    <property type="match status" value="1"/>
</dbReference>
<dbReference type="Proteomes" id="UP000592294">
    <property type="component" value="Unassembled WGS sequence"/>
</dbReference>
<evidence type="ECO:0000256" key="3">
    <source>
        <dbReference type="ARBA" id="ARBA00022553"/>
    </source>
</evidence>
<sequence length="289" mass="30909">MCACSITSSSAMGMERPLPSAVCCESLSLTVPENLLGLARIRLELVMEQVALALESARKRIFEVCEQADNSSTRCYGGTGLGLAISQRLVERMGGEIGVESRAVPSGSRRPSILDRPRPDSGARAYLTCGVMTDAIPDSFHAVPGPGVVVGPLCATGRNTRRRPAFAATRQYHHHLHHRRARDDERALPPERRSGAGAGATRDRLRRLARQHPGMDAGRSRRLSHRGDGPERRHRRRAGRRAALQHRAGRAAGDALGSGPADLKPAGSPLCRAALSAAGTDARAFRGSG</sequence>
<protein>
    <recommendedName>
        <fullName evidence="2">histidine kinase</fullName>
        <ecNumber evidence="2">2.7.13.3</ecNumber>
    </recommendedName>
</protein>
<dbReference type="GO" id="GO:0004673">
    <property type="term" value="F:protein histidine kinase activity"/>
    <property type="evidence" value="ECO:0007669"/>
    <property type="project" value="UniProtKB-EC"/>
</dbReference>
<dbReference type="InterPro" id="IPR003594">
    <property type="entry name" value="HATPase_dom"/>
</dbReference>
<dbReference type="PANTHER" id="PTHR45339:SF1">
    <property type="entry name" value="HYBRID SIGNAL TRANSDUCTION HISTIDINE KINASE J"/>
    <property type="match status" value="1"/>
</dbReference>
<feature type="region of interest" description="Disordered" evidence="5">
    <location>
        <begin position="171"/>
        <end position="268"/>
    </location>
</feature>
<name>A0A850RMU1_9GAMM</name>
<comment type="caution">
    <text evidence="7">The sequence shown here is derived from an EMBL/GenBank/DDBJ whole genome shotgun (WGS) entry which is preliminary data.</text>
</comment>
<dbReference type="PRINTS" id="PR00344">
    <property type="entry name" value="BCTRLSENSOR"/>
</dbReference>
<evidence type="ECO:0000256" key="1">
    <source>
        <dbReference type="ARBA" id="ARBA00000085"/>
    </source>
</evidence>
<dbReference type="Pfam" id="PF02518">
    <property type="entry name" value="HATPase_c"/>
    <property type="match status" value="1"/>
</dbReference>
<dbReference type="InterPro" id="IPR036890">
    <property type="entry name" value="HATPase_C_sf"/>
</dbReference>
<dbReference type="InterPro" id="IPR004358">
    <property type="entry name" value="Sig_transdc_His_kin-like_C"/>
</dbReference>
<organism evidence="7 8">
    <name type="scientific">Allochromatium humboldtianum</name>
    <dbReference type="NCBI Taxonomy" id="504901"/>
    <lineage>
        <taxon>Bacteria</taxon>
        <taxon>Pseudomonadati</taxon>
        <taxon>Pseudomonadota</taxon>
        <taxon>Gammaproteobacteria</taxon>
        <taxon>Chromatiales</taxon>
        <taxon>Chromatiaceae</taxon>
        <taxon>Allochromatium</taxon>
    </lineage>
</organism>
<dbReference type="EMBL" id="JABZEO010000008">
    <property type="protein sequence ID" value="NVZ10263.1"/>
    <property type="molecule type" value="Genomic_DNA"/>
</dbReference>